<keyword evidence="10 11" id="KW-0472">Membrane</keyword>
<dbReference type="GO" id="GO:0016491">
    <property type="term" value="F:oxidoreductase activity"/>
    <property type="evidence" value="ECO:0007669"/>
    <property type="project" value="InterPro"/>
</dbReference>
<accession>A0A0N5C9R4</accession>
<dbReference type="PANTHER" id="PTHR10106:SF0">
    <property type="entry name" value="LD36721P"/>
    <property type="match status" value="1"/>
</dbReference>
<dbReference type="AlphaFoldDB" id="A0A0N5C9R4"/>
<keyword evidence="3" id="KW-0813">Transport</keyword>
<keyword evidence="7" id="KW-0249">Electron transport</keyword>
<feature type="transmembrane region" description="Helical" evidence="11">
    <location>
        <begin position="130"/>
        <end position="150"/>
    </location>
</feature>
<dbReference type="PANTHER" id="PTHR10106">
    <property type="entry name" value="CYTOCHROME B561-RELATED"/>
    <property type="match status" value="1"/>
</dbReference>
<evidence type="ECO:0000256" key="4">
    <source>
        <dbReference type="ARBA" id="ARBA00022617"/>
    </source>
</evidence>
<evidence type="ECO:0000256" key="3">
    <source>
        <dbReference type="ARBA" id="ARBA00022448"/>
    </source>
</evidence>
<evidence type="ECO:0000256" key="7">
    <source>
        <dbReference type="ARBA" id="ARBA00022982"/>
    </source>
</evidence>
<keyword evidence="13" id="KW-1185">Reference proteome</keyword>
<proteinExistence type="predicted"/>
<feature type="domain" description="Cytochrome b561" evidence="12">
    <location>
        <begin position="22"/>
        <end position="229"/>
    </location>
</feature>
<keyword evidence="9" id="KW-0408">Iron</keyword>
<evidence type="ECO:0000313" key="14">
    <source>
        <dbReference type="WBParaSite" id="SPAL_0001464300.1"/>
    </source>
</evidence>
<evidence type="ECO:0000256" key="2">
    <source>
        <dbReference type="ARBA" id="ARBA00004141"/>
    </source>
</evidence>
<feature type="transmembrane region" description="Helical" evidence="11">
    <location>
        <begin position="12"/>
        <end position="37"/>
    </location>
</feature>
<dbReference type="GO" id="GO:0046872">
    <property type="term" value="F:metal ion binding"/>
    <property type="evidence" value="ECO:0007669"/>
    <property type="project" value="UniProtKB-KW"/>
</dbReference>
<dbReference type="FunFam" id="1.20.120.1770:FF:000001">
    <property type="entry name" value="Cytochrome b reductase 1"/>
    <property type="match status" value="1"/>
</dbReference>
<evidence type="ECO:0000313" key="13">
    <source>
        <dbReference type="Proteomes" id="UP000046392"/>
    </source>
</evidence>
<evidence type="ECO:0000256" key="6">
    <source>
        <dbReference type="ARBA" id="ARBA00022723"/>
    </source>
</evidence>
<keyword evidence="8 11" id="KW-1133">Transmembrane helix</keyword>
<dbReference type="Pfam" id="PF03188">
    <property type="entry name" value="Cytochrom_B561"/>
    <property type="match status" value="1"/>
</dbReference>
<feature type="transmembrane region" description="Helical" evidence="11">
    <location>
        <begin position="207"/>
        <end position="228"/>
    </location>
</feature>
<organism evidence="13 14">
    <name type="scientific">Strongyloides papillosus</name>
    <name type="common">Intestinal threadworm</name>
    <dbReference type="NCBI Taxonomy" id="174720"/>
    <lineage>
        <taxon>Eukaryota</taxon>
        <taxon>Metazoa</taxon>
        <taxon>Ecdysozoa</taxon>
        <taxon>Nematoda</taxon>
        <taxon>Chromadorea</taxon>
        <taxon>Rhabditida</taxon>
        <taxon>Tylenchina</taxon>
        <taxon>Panagrolaimomorpha</taxon>
        <taxon>Strongyloidoidea</taxon>
        <taxon>Strongyloididae</taxon>
        <taxon>Strongyloides</taxon>
    </lineage>
</organism>
<protein>
    <submittedName>
        <fullName evidence="14">Cytochrome b561 domain-containing protein</fullName>
    </submittedName>
</protein>
<evidence type="ECO:0000259" key="12">
    <source>
        <dbReference type="PROSITE" id="PS50939"/>
    </source>
</evidence>
<feature type="transmembrane region" description="Helical" evidence="11">
    <location>
        <begin position="90"/>
        <end position="110"/>
    </location>
</feature>
<comment type="subcellular location">
    <subcellularLocation>
        <location evidence="2">Membrane</location>
        <topology evidence="2">Multi-pass membrane protein</topology>
    </subcellularLocation>
</comment>
<dbReference type="Gene3D" id="1.20.120.1770">
    <property type="match status" value="1"/>
</dbReference>
<dbReference type="InterPro" id="IPR006593">
    <property type="entry name" value="Cyt_b561/ferric_Rdtase_TM"/>
</dbReference>
<evidence type="ECO:0000256" key="11">
    <source>
        <dbReference type="SAM" id="Phobius"/>
    </source>
</evidence>
<feature type="transmembrane region" description="Helical" evidence="11">
    <location>
        <begin position="57"/>
        <end position="78"/>
    </location>
</feature>
<evidence type="ECO:0000256" key="8">
    <source>
        <dbReference type="ARBA" id="ARBA00022989"/>
    </source>
</evidence>
<dbReference type="SMART" id="SM00665">
    <property type="entry name" value="B561"/>
    <property type="match status" value="1"/>
</dbReference>
<dbReference type="WBParaSite" id="SPAL_0001464300.1">
    <property type="protein sequence ID" value="SPAL_0001464300.1"/>
    <property type="gene ID" value="SPAL_0001464300"/>
</dbReference>
<evidence type="ECO:0000256" key="5">
    <source>
        <dbReference type="ARBA" id="ARBA00022692"/>
    </source>
</evidence>
<evidence type="ECO:0000256" key="1">
    <source>
        <dbReference type="ARBA" id="ARBA00001970"/>
    </source>
</evidence>
<evidence type="ECO:0000256" key="9">
    <source>
        <dbReference type="ARBA" id="ARBA00023004"/>
    </source>
</evidence>
<dbReference type="GO" id="GO:0016020">
    <property type="term" value="C:membrane"/>
    <property type="evidence" value="ECO:0007669"/>
    <property type="project" value="UniProtKB-SubCell"/>
</dbReference>
<dbReference type="PROSITE" id="PS50939">
    <property type="entry name" value="CYTOCHROME_B561"/>
    <property type="match status" value="1"/>
</dbReference>
<sequence>MTIYSSHGPQESYLIPTILIIITQIIGLASFGLIFYWGYGFSGGFGWKDKPAQEFRLHPVFMTFGLLFCQGTSIMVYRLLRFLSKITLKWLHVIIHLIAISCIVFGFIAAYDSHVLAKPPKPDFMSLHSWIGLGTLGSYGLQFILSFLCYMKPGFPLNVRKYIMPFHRNFGLGIFVLSYSTIMMGMSERAAWYMKCWTVEGYFCTEMLIMNIFGVTTSLYVFLVLVIVMNQGWIRKEHHT</sequence>
<comment type="cofactor">
    <cofactor evidence="1">
        <name>heme b</name>
        <dbReference type="ChEBI" id="CHEBI:60344"/>
    </cofactor>
</comment>
<dbReference type="Proteomes" id="UP000046392">
    <property type="component" value="Unplaced"/>
</dbReference>
<keyword evidence="6" id="KW-0479">Metal-binding</keyword>
<name>A0A0N5C9R4_STREA</name>
<keyword evidence="4" id="KW-0349">Heme</keyword>
<evidence type="ECO:0000256" key="10">
    <source>
        <dbReference type="ARBA" id="ARBA00023136"/>
    </source>
</evidence>
<dbReference type="InterPro" id="IPR043205">
    <property type="entry name" value="CYB561/CYBRD1-like"/>
</dbReference>
<reference evidence="14" key="1">
    <citation type="submission" date="2017-02" db="UniProtKB">
        <authorList>
            <consortium name="WormBaseParasite"/>
        </authorList>
    </citation>
    <scope>IDENTIFICATION</scope>
</reference>
<feature type="transmembrane region" description="Helical" evidence="11">
    <location>
        <begin position="170"/>
        <end position="187"/>
    </location>
</feature>
<keyword evidence="5 11" id="KW-0812">Transmembrane</keyword>